<keyword evidence="2" id="KW-1185">Reference proteome</keyword>
<gene>
    <name evidence="1" type="ORF">BDM02DRAFT_3186196</name>
</gene>
<dbReference type="Proteomes" id="UP000886501">
    <property type="component" value="Unassembled WGS sequence"/>
</dbReference>
<protein>
    <submittedName>
        <fullName evidence="1">Uncharacterized protein</fullName>
    </submittedName>
</protein>
<organism evidence="1 2">
    <name type="scientific">Thelephora ganbajun</name>
    <name type="common">Ganba fungus</name>
    <dbReference type="NCBI Taxonomy" id="370292"/>
    <lineage>
        <taxon>Eukaryota</taxon>
        <taxon>Fungi</taxon>
        <taxon>Dikarya</taxon>
        <taxon>Basidiomycota</taxon>
        <taxon>Agaricomycotina</taxon>
        <taxon>Agaricomycetes</taxon>
        <taxon>Thelephorales</taxon>
        <taxon>Thelephoraceae</taxon>
        <taxon>Thelephora</taxon>
    </lineage>
</organism>
<evidence type="ECO:0000313" key="1">
    <source>
        <dbReference type="EMBL" id="KAF9649563.1"/>
    </source>
</evidence>
<reference evidence="1" key="1">
    <citation type="submission" date="2019-10" db="EMBL/GenBank/DDBJ databases">
        <authorList>
            <consortium name="DOE Joint Genome Institute"/>
            <person name="Kuo A."/>
            <person name="Miyauchi S."/>
            <person name="Kiss E."/>
            <person name="Drula E."/>
            <person name="Kohler A."/>
            <person name="Sanchez-Garcia M."/>
            <person name="Andreopoulos B."/>
            <person name="Barry K.W."/>
            <person name="Bonito G."/>
            <person name="Buee M."/>
            <person name="Carver A."/>
            <person name="Chen C."/>
            <person name="Cichocki N."/>
            <person name="Clum A."/>
            <person name="Culley D."/>
            <person name="Crous P.W."/>
            <person name="Fauchery L."/>
            <person name="Girlanda M."/>
            <person name="Hayes R."/>
            <person name="Keri Z."/>
            <person name="Labutti K."/>
            <person name="Lipzen A."/>
            <person name="Lombard V."/>
            <person name="Magnuson J."/>
            <person name="Maillard F."/>
            <person name="Morin E."/>
            <person name="Murat C."/>
            <person name="Nolan M."/>
            <person name="Ohm R."/>
            <person name="Pangilinan J."/>
            <person name="Pereira M."/>
            <person name="Perotto S."/>
            <person name="Peter M."/>
            <person name="Riley R."/>
            <person name="Sitrit Y."/>
            <person name="Stielow B."/>
            <person name="Szollosi G."/>
            <person name="Zifcakova L."/>
            <person name="Stursova M."/>
            <person name="Spatafora J.W."/>
            <person name="Tedersoo L."/>
            <person name="Vaario L.-M."/>
            <person name="Yamada A."/>
            <person name="Yan M."/>
            <person name="Wang P."/>
            <person name="Xu J."/>
            <person name="Bruns T."/>
            <person name="Baldrian P."/>
            <person name="Vilgalys R."/>
            <person name="Henrissat B."/>
            <person name="Grigoriev I.V."/>
            <person name="Hibbett D."/>
            <person name="Nagy L.G."/>
            <person name="Martin F.M."/>
        </authorList>
    </citation>
    <scope>NUCLEOTIDE SEQUENCE</scope>
    <source>
        <strain evidence="1">P2</strain>
    </source>
</reference>
<comment type="caution">
    <text evidence="1">The sequence shown here is derived from an EMBL/GenBank/DDBJ whole genome shotgun (WGS) entry which is preliminary data.</text>
</comment>
<dbReference type="EMBL" id="MU117996">
    <property type="protein sequence ID" value="KAF9649563.1"/>
    <property type="molecule type" value="Genomic_DNA"/>
</dbReference>
<accession>A0ACB6ZJD2</accession>
<proteinExistence type="predicted"/>
<sequence>MSRGDLSIDQLLTLLNNKVRHLSTFGNKYESTFVRLDAELRLTINTIRPVNRLPPEVLTEIFAFLHPRILHRYRPLIHAMHVCRHWKNLISSTPSNWTWINPKWAELIPLSLRLSEFAPIEVEVSSIESFSHSSVDVLLPYSERIASFTLTFSAATRSYYCQIVSGLRCMSNIRMLSIIAEPELTPCWLPILSGSIPHLESITLPFSSYAQQVVQLANLTTVNITVEYSALTDVVELFASNPKLRSATLCGSFRDKSCQRKHGAVRMGSLRQLDLLSWSTTSLLPFLSLKKGAHIRVFGPVSILETVSAWDLSPPDTRFLPNLVGLKQLRWYLMTHNTLMEFTGPNGSLSILLPMPEVQAFAIDSFPLGEVEELYCEPSSASDLAIGTKELNQIIASMIPTMNQLRQVTFAMCTNTIIQVVLSNLDRATHLKSITLSHCDHPDPTRDIFRALLLFAKGRISVDAKLEEIRVICRVNAQRTELLDRMLSKVVKSFVLVRQSPWEMRRTNIEIQRSFPASIQKTCALYP</sequence>
<evidence type="ECO:0000313" key="2">
    <source>
        <dbReference type="Proteomes" id="UP000886501"/>
    </source>
</evidence>
<name>A0ACB6ZJD2_THEGA</name>
<reference evidence="1" key="2">
    <citation type="journal article" date="2020" name="Nat. Commun.">
        <title>Large-scale genome sequencing of mycorrhizal fungi provides insights into the early evolution of symbiotic traits.</title>
        <authorList>
            <person name="Miyauchi S."/>
            <person name="Kiss E."/>
            <person name="Kuo A."/>
            <person name="Drula E."/>
            <person name="Kohler A."/>
            <person name="Sanchez-Garcia M."/>
            <person name="Morin E."/>
            <person name="Andreopoulos B."/>
            <person name="Barry K.W."/>
            <person name="Bonito G."/>
            <person name="Buee M."/>
            <person name="Carver A."/>
            <person name="Chen C."/>
            <person name="Cichocki N."/>
            <person name="Clum A."/>
            <person name="Culley D."/>
            <person name="Crous P.W."/>
            <person name="Fauchery L."/>
            <person name="Girlanda M."/>
            <person name="Hayes R.D."/>
            <person name="Keri Z."/>
            <person name="LaButti K."/>
            <person name="Lipzen A."/>
            <person name="Lombard V."/>
            <person name="Magnuson J."/>
            <person name="Maillard F."/>
            <person name="Murat C."/>
            <person name="Nolan M."/>
            <person name="Ohm R.A."/>
            <person name="Pangilinan J."/>
            <person name="Pereira M.F."/>
            <person name="Perotto S."/>
            <person name="Peter M."/>
            <person name="Pfister S."/>
            <person name="Riley R."/>
            <person name="Sitrit Y."/>
            <person name="Stielow J.B."/>
            <person name="Szollosi G."/>
            <person name="Zifcakova L."/>
            <person name="Stursova M."/>
            <person name="Spatafora J.W."/>
            <person name="Tedersoo L."/>
            <person name="Vaario L.M."/>
            <person name="Yamada A."/>
            <person name="Yan M."/>
            <person name="Wang P."/>
            <person name="Xu J."/>
            <person name="Bruns T."/>
            <person name="Baldrian P."/>
            <person name="Vilgalys R."/>
            <person name="Dunand C."/>
            <person name="Henrissat B."/>
            <person name="Grigoriev I.V."/>
            <person name="Hibbett D."/>
            <person name="Nagy L.G."/>
            <person name="Martin F.M."/>
        </authorList>
    </citation>
    <scope>NUCLEOTIDE SEQUENCE</scope>
    <source>
        <strain evidence="1">P2</strain>
    </source>
</reference>